<feature type="domain" description="Fungal calcium binding protein" evidence="2">
    <location>
        <begin position="25"/>
        <end position="79"/>
    </location>
</feature>
<proteinExistence type="predicted"/>
<dbReference type="EMBL" id="JACAZH010000003">
    <property type="protein sequence ID" value="KAF7373941.1"/>
    <property type="molecule type" value="Genomic_DNA"/>
</dbReference>
<dbReference type="OrthoDB" id="2965027at2759"/>
<evidence type="ECO:0000313" key="3">
    <source>
        <dbReference type="EMBL" id="KAF7373941.1"/>
    </source>
</evidence>
<comment type="caution">
    <text evidence="3">The sequence shown here is derived from an EMBL/GenBank/DDBJ whole genome shotgun (WGS) entry which is preliminary data.</text>
</comment>
<name>A0A8H6ZCV2_9AGAR</name>
<dbReference type="Gene3D" id="1.10.1740.120">
    <property type="match status" value="1"/>
</dbReference>
<evidence type="ECO:0000313" key="4">
    <source>
        <dbReference type="Proteomes" id="UP000623467"/>
    </source>
</evidence>
<keyword evidence="4" id="KW-1185">Reference proteome</keyword>
<accession>A0A8H6ZCV2</accession>
<evidence type="ECO:0000259" key="2">
    <source>
        <dbReference type="Pfam" id="PF12192"/>
    </source>
</evidence>
<sequence>MQFSLVALFSILATSALAVPLAVTRQTCSISQCVVDLAPSVVACATAAAQVDLDPVSDAGCLIAAAKDVVELPASCNGCLQQFGISSAVSGALGSAESAISGIF</sequence>
<dbReference type="Pfam" id="PF12192">
    <property type="entry name" value="CBP"/>
    <property type="match status" value="1"/>
</dbReference>
<organism evidence="3 4">
    <name type="scientific">Mycena sanguinolenta</name>
    <dbReference type="NCBI Taxonomy" id="230812"/>
    <lineage>
        <taxon>Eukaryota</taxon>
        <taxon>Fungi</taxon>
        <taxon>Dikarya</taxon>
        <taxon>Basidiomycota</taxon>
        <taxon>Agaricomycotina</taxon>
        <taxon>Agaricomycetes</taxon>
        <taxon>Agaricomycetidae</taxon>
        <taxon>Agaricales</taxon>
        <taxon>Marasmiineae</taxon>
        <taxon>Mycenaceae</taxon>
        <taxon>Mycena</taxon>
    </lineage>
</organism>
<feature type="signal peptide" evidence="1">
    <location>
        <begin position="1"/>
        <end position="18"/>
    </location>
</feature>
<dbReference type="InterPro" id="IPR022013">
    <property type="entry name" value="CBP"/>
</dbReference>
<evidence type="ECO:0000256" key="1">
    <source>
        <dbReference type="SAM" id="SignalP"/>
    </source>
</evidence>
<feature type="chain" id="PRO_5034231331" evidence="1">
    <location>
        <begin position="19"/>
        <end position="104"/>
    </location>
</feature>
<protein>
    <submittedName>
        <fullName evidence="3">CBP domain-containing protein</fullName>
    </submittedName>
</protein>
<gene>
    <name evidence="3" type="ORF">MSAN_00606500</name>
</gene>
<dbReference type="AlphaFoldDB" id="A0A8H6ZCV2"/>
<reference evidence="3" key="1">
    <citation type="submission" date="2020-05" db="EMBL/GenBank/DDBJ databases">
        <title>Mycena genomes resolve the evolution of fungal bioluminescence.</title>
        <authorList>
            <person name="Tsai I.J."/>
        </authorList>
    </citation>
    <scope>NUCLEOTIDE SEQUENCE</scope>
    <source>
        <strain evidence="3">160909Yilan</strain>
    </source>
</reference>
<keyword evidence="1" id="KW-0732">Signal</keyword>
<dbReference type="Proteomes" id="UP000623467">
    <property type="component" value="Unassembled WGS sequence"/>
</dbReference>